<evidence type="ECO:0000313" key="1">
    <source>
        <dbReference type="EMBL" id="UXZ04662.1"/>
    </source>
</evidence>
<organism evidence="1 2">
    <name type="scientific">Moraxella nasicaprae</name>
    <dbReference type="NCBI Taxonomy" id="2904122"/>
    <lineage>
        <taxon>Bacteria</taxon>
        <taxon>Pseudomonadati</taxon>
        <taxon>Pseudomonadota</taxon>
        <taxon>Gammaproteobacteria</taxon>
        <taxon>Moraxellales</taxon>
        <taxon>Moraxellaceae</taxon>
        <taxon>Moraxella</taxon>
    </lineage>
</organism>
<protein>
    <recommendedName>
        <fullName evidence="3">C2H2-type domain-containing protein</fullName>
    </recommendedName>
</protein>
<dbReference type="EMBL" id="CP089977">
    <property type="protein sequence ID" value="UXZ04662.1"/>
    <property type="molecule type" value="Genomic_DNA"/>
</dbReference>
<sequence length="68" mass="7660">MSFITPNISTPKKFKCTSCGKVYTKMTEDPMPLLHLFTKSDTPQEGKCDDCKSLTEKLLSLAKFSVIR</sequence>
<evidence type="ECO:0000313" key="2">
    <source>
        <dbReference type="Proteomes" id="UP001063782"/>
    </source>
</evidence>
<evidence type="ECO:0008006" key="3">
    <source>
        <dbReference type="Google" id="ProtNLM"/>
    </source>
</evidence>
<dbReference type="RefSeq" id="WP_263076151.1">
    <property type="nucleotide sequence ID" value="NZ_CP089977.1"/>
</dbReference>
<proteinExistence type="predicted"/>
<keyword evidence="2" id="KW-1185">Reference proteome</keyword>
<dbReference type="Proteomes" id="UP001063782">
    <property type="component" value="Chromosome"/>
</dbReference>
<reference evidence="1" key="1">
    <citation type="submission" date="2021-12" db="EMBL/GenBank/DDBJ databases">
        <title>taxonomy of Moraxella sp. ZY201224.</title>
        <authorList>
            <person name="Li F."/>
        </authorList>
    </citation>
    <scope>NUCLEOTIDE SEQUENCE</scope>
    <source>
        <strain evidence="1">ZY201224</strain>
    </source>
</reference>
<gene>
    <name evidence="1" type="ORF">LU297_08845</name>
</gene>
<accession>A0ABY6F3K1</accession>
<name>A0ABY6F3K1_9GAMM</name>